<proteinExistence type="predicted"/>
<dbReference type="PANTHER" id="PTHR43798">
    <property type="entry name" value="MONOACYLGLYCEROL LIPASE"/>
    <property type="match status" value="1"/>
</dbReference>
<feature type="domain" description="AB hydrolase-1" evidence="1">
    <location>
        <begin position="63"/>
        <end position="302"/>
    </location>
</feature>
<dbReference type="InterPro" id="IPR050266">
    <property type="entry name" value="AB_hydrolase_sf"/>
</dbReference>
<sequence>MSLALILALAPLALVLLVLILGWIRTRMLARRAATLVPQMGQIQPVSGGAIHYVEAGDPARQTLVLIHGLAGQLQHFTYALVDRLSQDHHVIALDRPGCGYSTRDGAALAKLPEQARMIAEFLDTKGIKDPVLVGHSLGGAIALAMALERPRKVAGLALICPLTHHMAGAPAVFRPLEIRNARLRRLIGRTIAVPLANWTAQQTLREVFAPEDFPEDFLDRAGGALGLRPQAFVTASEDVVGADASIAAQAQRYRDLEVPGAILFGAEDAVLLPTQHGVPMKKFGLRCELLPGRGHMLPITAPEECEEFIRGVSISTRVPATLRS</sequence>
<dbReference type="Gene3D" id="3.40.50.1820">
    <property type="entry name" value="alpha/beta hydrolase"/>
    <property type="match status" value="1"/>
</dbReference>
<dbReference type="EMBL" id="JABXIY010000050">
    <property type="protein sequence ID" value="NVK98838.1"/>
    <property type="molecule type" value="Genomic_DNA"/>
</dbReference>
<reference evidence="2 3" key="1">
    <citation type="journal article" date="2020" name="Proc. Natl. Acad. Sci. U.S.A.">
        <title>Ecological drivers of bacterial community assembly in synthetic phycospheres.</title>
        <authorList>
            <person name="Fu H."/>
            <person name="Uchimiya M."/>
            <person name="Gore J."/>
            <person name="Moran M.A."/>
        </authorList>
    </citation>
    <scope>NUCLEOTIDE SEQUENCE [LARGE SCALE GENOMIC DNA]</scope>
    <source>
        <strain evidence="2">HF-Din03</strain>
    </source>
</reference>
<gene>
    <name evidence="2" type="ORF">HW564_18065</name>
</gene>
<protein>
    <submittedName>
        <fullName evidence="2">Alpha/beta fold hydrolase</fullName>
    </submittedName>
</protein>
<dbReference type="InterPro" id="IPR000639">
    <property type="entry name" value="Epox_hydrolase-like"/>
</dbReference>
<dbReference type="PRINTS" id="PR00412">
    <property type="entry name" value="EPOXHYDRLASE"/>
</dbReference>
<dbReference type="FunFam" id="3.40.50.1820:FF:000666">
    <property type="entry name" value="Alpha/beta hydrolase"/>
    <property type="match status" value="1"/>
</dbReference>
<comment type="caution">
    <text evidence="2">The sequence shown here is derived from an EMBL/GenBank/DDBJ whole genome shotgun (WGS) entry which is preliminary data.</text>
</comment>
<dbReference type="Proteomes" id="UP000565723">
    <property type="component" value="Unassembled WGS sequence"/>
</dbReference>
<dbReference type="AlphaFoldDB" id="A0A850LLH2"/>
<dbReference type="GO" id="GO:0016787">
    <property type="term" value="F:hydrolase activity"/>
    <property type="evidence" value="ECO:0007669"/>
    <property type="project" value="UniProtKB-KW"/>
</dbReference>
<dbReference type="SUPFAM" id="SSF53474">
    <property type="entry name" value="alpha/beta-Hydrolases"/>
    <property type="match status" value="1"/>
</dbReference>
<dbReference type="InterPro" id="IPR000073">
    <property type="entry name" value="AB_hydrolase_1"/>
</dbReference>
<evidence type="ECO:0000313" key="3">
    <source>
        <dbReference type="Proteomes" id="UP000565723"/>
    </source>
</evidence>
<evidence type="ECO:0000259" key="1">
    <source>
        <dbReference type="Pfam" id="PF00561"/>
    </source>
</evidence>
<dbReference type="InterPro" id="IPR029058">
    <property type="entry name" value="AB_hydrolase_fold"/>
</dbReference>
<dbReference type="OMA" id="SYDEPAM"/>
<dbReference type="Pfam" id="PF00561">
    <property type="entry name" value="Abhydrolase_1"/>
    <property type="match status" value="1"/>
</dbReference>
<dbReference type="PANTHER" id="PTHR43798:SF33">
    <property type="entry name" value="HYDROLASE, PUTATIVE (AFU_ORTHOLOGUE AFUA_2G14860)-RELATED"/>
    <property type="match status" value="1"/>
</dbReference>
<evidence type="ECO:0000313" key="2">
    <source>
        <dbReference type="EMBL" id="NVK98838.1"/>
    </source>
</evidence>
<dbReference type="GO" id="GO:0016020">
    <property type="term" value="C:membrane"/>
    <property type="evidence" value="ECO:0007669"/>
    <property type="project" value="TreeGrafter"/>
</dbReference>
<organism evidence="2 3">
    <name type="scientific">Ruegeria pomeroyi</name>
    <dbReference type="NCBI Taxonomy" id="89184"/>
    <lineage>
        <taxon>Bacteria</taxon>
        <taxon>Pseudomonadati</taxon>
        <taxon>Pseudomonadota</taxon>
        <taxon>Alphaproteobacteria</taxon>
        <taxon>Rhodobacterales</taxon>
        <taxon>Roseobacteraceae</taxon>
        <taxon>Ruegeria</taxon>
    </lineage>
</organism>
<dbReference type="RefSeq" id="WP_011046482.1">
    <property type="nucleotide sequence ID" value="NZ_CP076685.1"/>
</dbReference>
<keyword evidence="2" id="KW-0378">Hydrolase</keyword>
<dbReference type="PRINTS" id="PR00111">
    <property type="entry name" value="ABHYDROLASE"/>
</dbReference>
<accession>A0A850LLH2</accession>
<name>A0A850LLH2_9RHOB</name>